<proteinExistence type="predicted"/>
<gene>
    <name evidence="1" type="ORF">LCGC14_2416890</name>
</gene>
<reference evidence="1" key="1">
    <citation type="journal article" date="2015" name="Nature">
        <title>Complex archaea that bridge the gap between prokaryotes and eukaryotes.</title>
        <authorList>
            <person name="Spang A."/>
            <person name="Saw J.H."/>
            <person name="Jorgensen S.L."/>
            <person name="Zaremba-Niedzwiedzka K."/>
            <person name="Martijn J."/>
            <person name="Lind A.E."/>
            <person name="van Eijk R."/>
            <person name="Schleper C."/>
            <person name="Guy L."/>
            <person name="Ettema T.J."/>
        </authorList>
    </citation>
    <scope>NUCLEOTIDE SEQUENCE</scope>
</reference>
<accession>A0A0F9EK81</accession>
<dbReference type="EMBL" id="LAZR01036655">
    <property type="protein sequence ID" value="KKL24278.1"/>
    <property type="molecule type" value="Genomic_DNA"/>
</dbReference>
<dbReference type="AlphaFoldDB" id="A0A0F9EK81"/>
<feature type="non-terminal residue" evidence="1">
    <location>
        <position position="1"/>
    </location>
</feature>
<evidence type="ECO:0000313" key="1">
    <source>
        <dbReference type="EMBL" id="KKL24278.1"/>
    </source>
</evidence>
<name>A0A0F9EK81_9ZZZZ</name>
<comment type="caution">
    <text evidence="1">The sequence shown here is derived from an EMBL/GenBank/DDBJ whole genome shotgun (WGS) entry which is preliminary data.</text>
</comment>
<sequence length="158" mass="16670">RDLVIGGVFGKDVAGDLKGKPKPVLYGVVQNIAPPLVNTSKLIYQVADATLNSVDAVYDRGVALTDGGSYASEADLLNDGLEPDPGEFKYYLVGGYFRIGSSPAGVITADATETWEEEGLFNNTAGAALMDRSLTGGQAVNSSDQVEYTYELTKNPEA</sequence>
<organism evidence="1">
    <name type="scientific">marine sediment metagenome</name>
    <dbReference type="NCBI Taxonomy" id="412755"/>
    <lineage>
        <taxon>unclassified sequences</taxon>
        <taxon>metagenomes</taxon>
        <taxon>ecological metagenomes</taxon>
    </lineage>
</organism>
<protein>
    <submittedName>
        <fullName evidence="1">Uncharacterized protein</fullName>
    </submittedName>
</protein>